<evidence type="ECO:0000256" key="1">
    <source>
        <dbReference type="SAM" id="SignalP"/>
    </source>
</evidence>
<organism evidence="2 3">
    <name type="scientific">Aquabacterium soli</name>
    <dbReference type="NCBI Taxonomy" id="2493092"/>
    <lineage>
        <taxon>Bacteria</taxon>
        <taxon>Pseudomonadati</taxon>
        <taxon>Pseudomonadota</taxon>
        <taxon>Betaproteobacteria</taxon>
        <taxon>Burkholderiales</taxon>
        <taxon>Aquabacterium</taxon>
    </lineage>
</organism>
<accession>A0A426VHN7</accession>
<dbReference type="RefSeq" id="WP_125241546.1">
    <property type="nucleotide sequence ID" value="NZ_RSED01000001.1"/>
</dbReference>
<proteinExistence type="predicted"/>
<comment type="caution">
    <text evidence="2">The sequence shown here is derived from an EMBL/GenBank/DDBJ whole genome shotgun (WGS) entry which is preliminary data.</text>
</comment>
<evidence type="ECO:0000313" key="2">
    <source>
        <dbReference type="EMBL" id="RRS06404.1"/>
    </source>
</evidence>
<name>A0A426VHN7_9BURK</name>
<keyword evidence="1" id="KW-0732">Signal</keyword>
<evidence type="ECO:0000313" key="3">
    <source>
        <dbReference type="Proteomes" id="UP000269265"/>
    </source>
</evidence>
<sequence>MRNLSYFIGVYLLAAASQADAQNLQCPDIAKTLKEYSIDSSSSSYLGAVFTQHCQSDGSRKSSGGGVGLDAVVKAIPLKFTGSYTTSDEGFSNFCKSYASHVSTSNASDSYKETISRKALETIQQCLTLQASGVIVTHEVSNVESANFYLRNSVTQKLMLEGISIAGDVSCTGQVNGSRKQFDSNISVDVKSTVSFACKRAGQANAVSSAKSFGEAIVTVLTNQGNYSLFWPRDERQSESMATAIDKRITAAEGDIAITKANVAPLVLATSMPIYKCPTGALAHYDAPWMYVGCNGQISSEKQCINYWYRDRQESRECVPIGNMRLFK</sequence>
<feature type="signal peptide" evidence="1">
    <location>
        <begin position="1"/>
        <end position="21"/>
    </location>
</feature>
<dbReference type="Proteomes" id="UP000269265">
    <property type="component" value="Unassembled WGS sequence"/>
</dbReference>
<dbReference type="AlphaFoldDB" id="A0A426VHN7"/>
<keyword evidence="3" id="KW-1185">Reference proteome</keyword>
<gene>
    <name evidence="2" type="ORF">EIP75_02140</name>
</gene>
<feature type="chain" id="PRO_5019180044" evidence="1">
    <location>
        <begin position="22"/>
        <end position="328"/>
    </location>
</feature>
<dbReference type="EMBL" id="RSED01000001">
    <property type="protein sequence ID" value="RRS06404.1"/>
    <property type="molecule type" value="Genomic_DNA"/>
</dbReference>
<reference evidence="2 3" key="1">
    <citation type="submission" date="2018-12" db="EMBL/GenBank/DDBJ databases">
        <title>The whole draft genome of Aquabacterium sp. SJQ9.</title>
        <authorList>
            <person name="Sun L."/>
            <person name="Gao X."/>
            <person name="Chen W."/>
            <person name="Huang K."/>
        </authorList>
    </citation>
    <scope>NUCLEOTIDE SEQUENCE [LARGE SCALE GENOMIC DNA]</scope>
    <source>
        <strain evidence="2 3">SJQ9</strain>
    </source>
</reference>
<protein>
    <submittedName>
        <fullName evidence="2">Uncharacterized protein</fullName>
    </submittedName>
</protein>
<dbReference type="OrthoDB" id="9823909at2"/>